<accession>A0A1D2MQE4</accession>
<name>A0A1D2MQE4_ORCCI</name>
<keyword evidence="4" id="KW-1185">Reference proteome</keyword>
<dbReference type="GO" id="GO:0003725">
    <property type="term" value="F:double-stranded RNA binding"/>
    <property type="evidence" value="ECO:0007669"/>
    <property type="project" value="TreeGrafter"/>
</dbReference>
<dbReference type="InterPro" id="IPR043519">
    <property type="entry name" value="NT_sf"/>
</dbReference>
<evidence type="ECO:0000259" key="2">
    <source>
        <dbReference type="Pfam" id="PF10421"/>
    </source>
</evidence>
<gene>
    <name evidence="3" type="ORF">Ocin01_11556</name>
</gene>
<evidence type="ECO:0000256" key="1">
    <source>
        <dbReference type="ARBA" id="ARBA00009526"/>
    </source>
</evidence>
<feature type="non-terminal residue" evidence="3">
    <location>
        <position position="469"/>
    </location>
</feature>
<dbReference type="Gene3D" id="1.10.1410.20">
    <property type="entry name" value="2'-5'-oligoadenylate synthetase 1, domain 2"/>
    <property type="match status" value="1"/>
</dbReference>
<dbReference type="Gene3D" id="3.30.460.10">
    <property type="entry name" value="Beta Polymerase, domain 2"/>
    <property type="match status" value="1"/>
</dbReference>
<dbReference type="Pfam" id="PF10421">
    <property type="entry name" value="OAS1_C"/>
    <property type="match status" value="1"/>
</dbReference>
<dbReference type="Proteomes" id="UP000094527">
    <property type="component" value="Unassembled WGS sequence"/>
</dbReference>
<sequence>MAMDPQLAHVDHFLKKFGQSLKCSEEFYEEGKLLAHKVFLKLQEKSKHSVASVHYGGSFGKKTDVIEPDLDLVVVCNNIEPPLEEVLDEFEDVLTLYEEELRIVPKPGRSKYNMFKKSKRSLNFCFYNGIDVDLLPAAVIEDKQEVIDKIKENPKNAYYYSPSLVKTQVNFLKRQDEKIASFVHTLIRLVKYWFKNLYFGEKVYGGSTLIELICVAIAEKENNRDSSSMLRAFAEVLDTIAKLDSLKLAFHQVEEKDVDEDERKWETVPTAQLHLQNLSLIPEIIGDEKILRRKYFMVEPANPFQDILEDKTPTVIQNFKIFASQTRQLLGELMKCNLSENEFIQMLFQPRPPILVKLPTLLLPNDLCIGCAYPCSFIVCGMQVRKEEVMKDDKKKYAIEVLKIRLLTVVNLSLQPILKRLQQLMSAMQSKVSPKPACKSIWSQVQSVTMKWMSHSPFRTVLKTKVWGI</sequence>
<feature type="domain" description="2'-5'-oligoadenylate synthetase 1" evidence="2">
    <location>
        <begin position="147"/>
        <end position="248"/>
    </location>
</feature>
<proteinExistence type="inferred from homology"/>
<dbReference type="InterPro" id="IPR018952">
    <property type="entry name" value="2-5-oligoAdlate_synth_1_dom2/C"/>
</dbReference>
<comment type="similarity">
    <text evidence="1">Belongs to the 2-5A synthase family.</text>
</comment>
<dbReference type="OrthoDB" id="9978031at2759"/>
<dbReference type="AlphaFoldDB" id="A0A1D2MQE4"/>
<reference evidence="3 4" key="1">
    <citation type="journal article" date="2016" name="Genome Biol. Evol.">
        <title>Gene Family Evolution Reflects Adaptation to Soil Environmental Stressors in the Genome of the Collembolan Orchesella cincta.</title>
        <authorList>
            <person name="Faddeeva-Vakhrusheva A."/>
            <person name="Derks M.F."/>
            <person name="Anvar S.Y."/>
            <person name="Agamennone V."/>
            <person name="Suring W."/>
            <person name="Smit S."/>
            <person name="van Straalen N.M."/>
            <person name="Roelofs D."/>
        </authorList>
    </citation>
    <scope>NUCLEOTIDE SEQUENCE [LARGE SCALE GENOMIC DNA]</scope>
    <source>
        <tissue evidence="3">Mixed pool</tissue>
    </source>
</reference>
<dbReference type="OMA" id="WEDILIM"/>
<dbReference type="GO" id="GO:0001730">
    <property type="term" value="F:2'-5'-oligoadenylate synthetase activity"/>
    <property type="evidence" value="ECO:0007669"/>
    <property type="project" value="TreeGrafter"/>
</dbReference>
<protein>
    <submittedName>
        <fullName evidence="3">2'-5'-oligoadenylate synthase 3</fullName>
    </submittedName>
</protein>
<dbReference type="PANTHER" id="PTHR11258">
    <property type="entry name" value="2-5 OLIGOADENYLATE SYNTHETASE"/>
    <property type="match status" value="1"/>
</dbReference>
<dbReference type="GO" id="GO:0016020">
    <property type="term" value="C:membrane"/>
    <property type="evidence" value="ECO:0007669"/>
    <property type="project" value="TreeGrafter"/>
</dbReference>
<evidence type="ECO:0000313" key="4">
    <source>
        <dbReference type="Proteomes" id="UP000094527"/>
    </source>
</evidence>
<dbReference type="GO" id="GO:0005829">
    <property type="term" value="C:cytosol"/>
    <property type="evidence" value="ECO:0007669"/>
    <property type="project" value="TreeGrafter"/>
</dbReference>
<dbReference type="EMBL" id="LJIJ01000709">
    <property type="protein sequence ID" value="ODM95122.1"/>
    <property type="molecule type" value="Genomic_DNA"/>
</dbReference>
<comment type="caution">
    <text evidence="3">The sequence shown here is derived from an EMBL/GenBank/DDBJ whole genome shotgun (WGS) entry which is preliminary data.</text>
</comment>
<dbReference type="SUPFAM" id="SSF81301">
    <property type="entry name" value="Nucleotidyltransferase"/>
    <property type="match status" value="1"/>
</dbReference>
<dbReference type="PANTHER" id="PTHR11258:SF11">
    <property type="entry name" value="C2H2-TYPE DOMAIN-CONTAINING PROTEIN"/>
    <property type="match status" value="1"/>
</dbReference>
<dbReference type="GO" id="GO:0005654">
    <property type="term" value="C:nucleoplasm"/>
    <property type="evidence" value="ECO:0007669"/>
    <property type="project" value="TreeGrafter"/>
</dbReference>
<evidence type="ECO:0000313" key="3">
    <source>
        <dbReference type="EMBL" id="ODM95122.1"/>
    </source>
</evidence>
<organism evidence="3 4">
    <name type="scientific">Orchesella cincta</name>
    <name type="common">Springtail</name>
    <name type="synonym">Podura cincta</name>
    <dbReference type="NCBI Taxonomy" id="48709"/>
    <lineage>
        <taxon>Eukaryota</taxon>
        <taxon>Metazoa</taxon>
        <taxon>Ecdysozoa</taxon>
        <taxon>Arthropoda</taxon>
        <taxon>Hexapoda</taxon>
        <taxon>Collembola</taxon>
        <taxon>Entomobryomorpha</taxon>
        <taxon>Entomobryoidea</taxon>
        <taxon>Orchesellidae</taxon>
        <taxon>Orchesellinae</taxon>
        <taxon>Orchesella</taxon>
    </lineage>
</organism>